<reference evidence="2" key="2">
    <citation type="submission" date="2020-11" db="EMBL/GenBank/DDBJ databases">
        <authorList>
            <person name="McCartney M.A."/>
            <person name="Auch B."/>
            <person name="Kono T."/>
            <person name="Mallez S."/>
            <person name="Becker A."/>
            <person name="Gohl D.M."/>
            <person name="Silverstein K.A.T."/>
            <person name="Koren S."/>
            <person name="Bechman K.B."/>
            <person name="Herman A."/>
            <person name="Abrahante J.E."/>
            <person name="Garbe J."/>
        </authorList>
    </citation>
    <scope>NUCLEOTIDE SEQUENCE</scope>
    <source>
        <strain evidence="2">Duluth1</strain>
        <tissue evidence="2">Whole animal</tissue>
    </source>
</reference>
<dbReference type="Proteomes" id="UP000828390">
    <property type="component" value="Unassembled WGS sequence"/>
</dbReference>
<feature type="region of interest" description="Disordered" evidence="1">
    <location>
        <begin position="1"/>
        <end position="23"/>
    </location>
</feature>
<dbReference type="AlphaFoldDB" id="A0A9D4D139"/>
<keyword evidence="3" id="KW-1185">Reference proteome</keyword>
<evidence type="ECO:0000313" key="2">
    <source>
        <dbReference type="EMBL" id="KAH3736055.1"/>
    </source>
</evidence>
<reference evidence="2" key="1">
    <citation type="journal article" date="2019" name="bioRxiv">
        <title>The Genome of the Zebra Mussel, Dreissena polymorpha: A Resource for Invasive Species Research.</title>
        <authorList>
            <person name="McCartney M.A."/>
            <person name="Auch B."/>
            <person name="Kono T."/>
            <person name="Mallez S."/>
            <person name="Zhang Y."/>
            <person name="Obille A."/>
            <person name="Becker A."/>
            <person name="Abrahante J.E."/>
            <person name="Garbe J."/>
            <person name="Badalamenti J.P."/>
            <person name="Herman A."/>
            <person name="Mangelson H."/>
            <person name="Liachko I."/>
            <person name="Sullivan S."/>
            <person name="Sone E.D."/>
            <person name="Koren S."/>
            <person name="Silverstein K.A.T."/>
            <person name="Beckman K.B."/>
            <person name="Gohl D.M."/>
        </authorList>
    </citation>
    <scope>NUCLEOTIDE SEQUENCE</scope>
    <source>
        <strain evidence="2">Duluth1</strain>
        <tissue evidence="2">Whole animal</tissue>
    </source>
</reference>
<dbReference type="EMBL" id="JAIWYP010000011">
    <property type="protein sequence ID" value="KAH3736055.1"/>
    <property type="molecule type" value="Genomic_DNA"/>
</dbReference>
<comment type="caution">
    <text evidence="2">The sequence shown here is derived from an EMBL/GenBank/DDBJ whole genome shotgun (WGS) entry which is preliminary data.</text>
</comment>
<accession>A0A9D4D139</accession>
<feature type="compositionally biased region" description="Basic and acidic residues" evidence="1">
    <location>
        <begin position="1"/>
        <end position="13"/>
    </location>
</feature>
<evidence type="ECO:0000256" key="1">
    <source>
        <dbReference type="SAM" id="MobiDB-lite"/>
    </source>
</evidence>
<feature type="region of interest" description="Disordered" evidence="1">
    <location>
        <begin position="38"/>
        <end position="68"/>
    </location>
</feature>
<organism evidence="2 3">
    <name type="scientific">Dreissena polymorpha</name>
    <name type="common">Zebra mussel</name>
    <name type="synonym">Mytilus polymorpha</name>
    <dbReference type="NCBI Taxonomy" id="45954"/>
    <lineage>
        <taxon>Eukaryota</taxon>
        <taxon>Metazoa</taxon>
        <taxon>Spiralia</taxon>
        <taxon>Lophotrochozoa</taxon>
        <taxon>Mollusca</taxon>
        <taxon>Bivalvia</taxon>
        <taxon>Autobranchia</taxon>
        <taxon>Heteroconchia</taxon>
        <taxon>Euheterodonta</taxon>
        <taxon>Imparidentia</taxon>
        <taxon>Neoheterodontei</taxon>
        <taxon>Myida</taxon>
        <taxon>Dreissenoidea</taxon>
        <taxon>Dreissenidae</taxon>
        <taxon>Dreissena</taxon>
    </lineage>
</organism>
<protein>
    <submittedName>
        <fullName evidence="2">Uncharacterized protein</fullName>
    </submittedName>
</protein>
<evidence type="ECO:0000313" key="3">
    <source>
        <dbReference type="Proteomes" id="UP000828390"/>
    </source>
</evidence>
<gene>
    <name evidence="2" type="ORF">DPMN_042615</name>
</gene>
<name>A0A9D4D139_DREPO</name>
<sequence length="68" mass="7733">MVERKVQEGRGDSHPLQQGRGLRGVDKMMMKNMEKALSSLTGQNSHQIHRFRELAPTADQEPYNPVNT</sequence>
<proteinExistence type="predicted"/>